<dbReference type="EMBL" id="KE346362">
    <property type="protein sequence ID" value="KJE91076.1"/>
    <property type="molecule type" value="Genomic_DNA"/>
</dbReference>
<feature type="region of interest" description="Disordered" evidence="1">
    <location>
        <begin position="252"/>
        <end position="275"/>
    </location>
</feature>
<evidence type="ECO:0000256" key="1">
    <source>
        <dbReference type="SAM" id="MobiDB-lite"/>
    </source>
</evidence>
<feature type="region of interest" description="Disordered" evidence="1">
    <location>
        <begin position="17"/>
        <end position="37"/>
    </location>
</feature>
<evidence type="ECO:0000313" key="3">
    <source>
        <dbReference type="Proteomes" id="UP000008743"/>
    </source>
</evidence>
<accession>A0A0D2U7I8</accession>
<evidence type="ECO:0000313" key="2">
    <source>
        <dbReference type="EMBL" id="KJE91076.1"/>
    </source>
</evidence>
<protein>
    <submittedName>
        <fullName evidence="2">Uncharacterized protein</fullName>
    </submittedName>
</protein>
<feature type="compositionally biased region" description="Low complexity" evidence="1">
    <location>
        <begin position="153"/>
        <end position="179"/>
    </location>
</feature>
<name>A0A0D2U7I8_CAPO3</name>
<reference evidence="3" key="1">
    <citation type="submission" date="2011-02" db="EMBL/GenBank/DDBJ databases">
        <title>The Genome Sequence of Capsaspora owczarzaki ATCC 30864.</title>
        <authorList>
            <person name="Russ C."/>
            <person name="Cuomo C."/>
            <person name="Burger G."/>
            <person name="Gray M.W."/>
            <person name="Holland P.W.H."/>
            <person name="King N."/>
            <person name="Lang F.B.F."/>
            <person name="Roger A.J."/>
            <person name="Ruiz-Trillo I."/>
            <person name="Young S.K."/>
            <person name="Zeng Q."/>
            <person name="Gargeya S."/>
            <person name="Alvarado L."/>
            <person name="Berlin A."/>
            <person name="Chapman S.B."/>
            <person name="Chen Z."/>
            <person name="Freedman E."/>
            <person name="Gellesch M."/>
            <person name="Goldberg J."/>
            <person name="Griggs A."/>
            <person name="Gujja S."/>
            <person name="Heilman E."/>
            <person name="Heiman D."/>
            <person name="Howarth C."/>
            <person name="Mehta T."/>
            <person name="Neiman D."/>
            <person name="Pearson M."/>
            <person name="Roberts A."/>
            <person name="Saif S."/>
            <person name="Shea T."/>
            <person name="Shenoy N."/>
            <person name="Sisk P."/>
            <person name="Stolte C."/>
            <person name="Sykes S."/>
            <person name="White J."/>
            <person name="Yandava C."/>
            <person name="Haas B."/>
            <person name="Nusbaum C."/>
            <person name="Birren B."/>
        </authorList>
    </citation>
    <scope>NUCLEOTIDE SEQUENCE</scope>
    <source>
        <strain evidence="3">ATCC 30864</strain>
    </source>
</reference>
<proteinExistence type="predicted"/>
<dbReference type="InParanoid" id="A0A0D2U7I8"/>
<dbReference type="RefSeq" id="XP_004349018.1">
    <property type="nucleotide sequence ID" value="XM_004348968.2"/>
</dbReference>
<gene>
    <name evidence="2" type="ORF">CAOG_002268</name>
</gene>
<keyword evidence="3" id="KW-1185">Reference proteome</keyword>
<feature type="region of interest" description="Disordered" evidence="1">
    <location>
        <begin position="811"/>
        <end position="840"/>
    </location>
</feature>
<organism evidence="2 3">
    <name type="scientific">Capsaspora owczarzaki (strain ATCC 30864)</name>
    <dbReference type="NCBI Taxonomy" id="595528"/>
    <lineage>
        <taxon>Eukaryota</taxon>
        <taxon>Filasterea</taxon>
        <taxon>Capsaspora</taxon>
    </lineage>
</organism>
<sequence>MDEAEFRAQIRAALQQQTTEVTTAAGPTGSAGSAGKSGTKLVAMLPGLGLSQQQQQTMTEEDRRALPAVLAELDFHYPLVSEADLQLFRRFLLQYKPLTPSASTGIAVGSGWLTARMVAGLVHGATHRVASGSTHHAGNTSEGLQFAKKVTESEGSGSAPPASQPAASNSDNSSRRSSSPTQPTPLSTQFALTCHAVLVKLSAKLVDALALRSDAIEQTCSTLNANFVNFVSPAHTTIGHAEFLPLLKHGGLHENAPGSEDSALQDDLPSDSGDAALQQPEFVDIDAAAEDDDDFEWESMDDSPNTTSTPLFGALSQGAASHQQPWQHCLSSIMGLLDAISPACLAPALLTGQLSLFDTIQPLLQSLEMIRALPSQPSSISSPAPSTSDTPIIAVMQSSLAPLLSNVIRELLSTYITFALSLDPATTHSAVLERVADFIQSAAYLSSAVVKLVSAGNITLTSAAEAANERVHRLELCGSLCAAHTVGISSLQRDLSHASKMATEANEGAEQSQQHDEKQEQRAVLQKQTKQLRRAITNSLLSGLDCVLPSCAAQFEHTVSVLQSPTPATRNDLHALNDTLTIVRFLVDHTERGAPFTQLTARLQATFAWRNLLQFAALAHSQGDASNPDWLLLRPSWQHSLDTMMALCVSQSRSLCEEAVAFDAMAPALFANHTARVLATLWHAAPEQSDADAPQHAGRLVAAIQVAGNVAIWHLAVWCAAHRAASDETASLVANTQVLGWLTAGLANAARLPRKLHDAYYQTIGSYAEQVAAAEFATDLLSRSAAPWLYQAFDQLNTSLLNAMQQQPSVAGPPVVAGSGMAAEDADEKRQQDGNQTRRARAAAIRAVQAVCKASMATGSAKGD</sequence>
<feature type="region of interest" description="Disordered" evidence="1">
    <location>
        <begin position="499"/>
        <end position="526"/>
    </location>
</feature>
<dbReference type="AlphaFoldDB" id="A0A0D2U7I8"/>
<dbReference type="Proteomes" id="UP000008743">
    <property type="component" value="Unassembled WGS sequence"/>
</dbReference>
<feature type="region of interest" description="Disordered" evidence="1">
    <location>
        <begin position="150"/>
        <end position="186"/>
    </location>
</feature>
<feature type="compositionally biased region" description="Low complexity" evidence="1">
    <location>
        <begin position="22"/>
        <end position="37"/>
    </location>
</feature>